<dbReference type="InterPro" id="IPR019446">
    <property type="entry name" value="BMT5-like"/>
</dbReference>
<dbReference type="VEuPathDB" id="FungiDB:H310_06407"/>
<dbReference type="SUPFAM" id="SSF53335">
    <property type="entry name" value="S-adenosyl-L-methionine-dependent methyltransferases"/>
    <property type="match status" value="1"/>
</dbReference>
<dbReference type="InterPro" id="IPR036690">
    <property type="entry name" value="Fdx_antiC-bd_sf"/>
</dbReference>
<name>A0A3R6VFR1_9STRA</name>
<protein>
    <recommendedName>
        <fullName evidence="1">25S rRNA (uridine-N(3))-methyltransferase BMT5-like domain-containing protein</fullName>
    </recommendedName>
</protein>
<reference evidence="2 3" key="1">
    <citation type="submission" date="2018-08" db="EMBL/GenBank/DDBJ databases">
        <title>Aphanomyces genome sequencing and annotation.</title>
        <authorList>
            <person name="Minardi D."/>
            <person name="Oidtmann B."/>
            <person name="Van Der Giezen M."/>
            <person name="Studholme D.J."/>
        </authorList>
    </citation>
    <scope>NUCLEOTIDE SEQUENCE [LARGE SCALE GENOMIC DNA]</scope>
    <source>
        <strain evidence="2 3">NJM0002</strain>
    </source>
</reference>
<evidence type="ECO:0000259" key="1">
    <source>
        <dbReference type="Pfam" id="PF10354"/>
    </source>
</evidence>
<evidence type="ECO:0000313" key="2">
    <source>
        <dbReference type="EMBL" id="RHY33401.1"/>
    </source>
</evidence>
<organism evidence="2 3">
    <name type="scientific">Aphanomyces invadans</name>
    <dbReference type="NCBI Taxonomy" id="157072"/>
    <lineage>
        <taxon>Eukaryota</taxon>
        <taxon>Sar</taxon>
        <taxon>Stramenopiles</taxon>
        <taxon>Oomycota</taxon>
        <taxon>Saprolegniomycetes</taxon>
        <taxon>Saprolegniales</taxon>
        <taxon>Verrucalvaceae</taxon>
        <taxon>Aphanomyces</taxon>
    </lineage>
</organism>
<dbReference type="Gene3D" id="3.30.70.380">
    <property type="entry name" value="Ferrodoxin-fold anticodon-binding domain"/>
    <property type="match status" value="1"/>
</dbReference>
<dbReference type="Proteomes" id="UP000285060">
    <property type="component" value="Unassembled WGS sequence"/>
</dbReference>
<dbReference type="GO" id="GO:0070042">
    <property type="term" value="F:rRNA (uridine-N3-)-methyltransferase activity"/>
    <property type="evidence" value="ECO:0007669"/>
    <property type="project" value="InterPro"/>
</dbReference>
<evidence type="ECO:0000313" key="3">
    <source>
        <dbReference type="Proteomes" id="UP000285060"/>
    </source>
</evidence>
<comment type="caution">
    <text evidence="2">The sequence shown here is derived from an EMBL/GenBank/DDBJ whole genome shotgun (WGS) entry which is preliminary data.</text>
</comment>
<sequence length="331" mass="37031">MTRDAAGDLTTLGICRDLLDNQEATKSILIVGDGNFSYACAFVRSVLKFDPTGDVLGRMHIRATSLDTHEELLRMYPGAAAHFQELHGHSTVRVLHGINGTKLDECKDTLGISSFDRIVFNFPHYAEGGNKRNKINKHRQLLTQFFQSCTSVLASDGQVWVTLCAGQGGTPEEIIVRPVGDTWQVAQCAASAALMLFHVHPVPTDALFKLGYNSVGHRLQEKAFRTHDSLTHIFCREALGILAHHPLTWTRDISFWIGAGFTEDKMTHVVEDVYGPKVDVCLEHIDEYTNDQGRYAKGYRLTLSSRTMALSKEYVNTKTDEVTDVLDIYEW</sequence>
<dbReference type="EMBL" id="QUSY01000077">
    <property type="protein sequence ID" value="RHY33401.1"/>
    <property type="molecule type" value="Genomic_DNA"/>
</dbReference>
<keyword evidence="3" id="KW-1185">Reference proteome</keyword>
<feature type="domain" description="25S rRNA (uridine-N(3))-methyltransferase BMT5-like" evidence="1">
    <location>
        <begin position="29"/>
        <end position="199"/>
    </location>
</feature>
<dbReference type="PANTHER" id="PTHR11538">
    <property type="entry name" value="PHENYLALANYL-TRNA SYNTHETASE"/>
    <property type="match status" value="1"/>
</dbReference>
<dbReference type="Pfam" id="PF10354">
    <property type="entry name" value="BMT5-like"/>
    <property type="match status" value="1"/>
</dbReference>
<dbReference type="PANTHER" id="PTHR11538:SF26">
    <property type="entry name" value="FERREDOXIN-FOLD ANTICODON-BINDING DOMAIN-CONTAINING PROTEIN 1"/>
    <property type="match status" value="1"/>
</dbReference>
<dbReference type="GO" id="GO:0070475">
    <property type="term" value="P:rRNA base methylation"/>
    <property type="evidence" value="ECO:0007669"/>
    <property type="project" value="InterPro"/>
</dbReference>
<dbReference type="GO" id="GO:0005737">
    <property type="term" value="C:cytoplasm"/>
    <property type="evidence" value="ECO:0007669"/>
    <property type="project" value="TreeGrafter"/>
</dbReference>
<dbReference type="AlphaFoldDB" id="A0A3R6VFR1"/>
<accession>A0A3R6VFR1</accession>
<gene>
    <name evidence="2" type="ORF">DYB32_001659</name>
</gene>
<dbReference type="SUPFAM" id="SSF54991">
    <property type="entry name" value="Anticodon-binding domain of PheRS"/>
    <property type="match status" value="1"/>
</dbReference>
<proteinExistence type="predicted"/>
<dbReference type="InterPro" id="IPR029063">
    <property type="entry name" value="SAM-dependent_MTases_sf"/>
</dbReference>